<evidence type="ECO:0000256" key="1">
    <source>
        <dbReference type="SAM" id="Phobius"/>
    </source>
</evidence>
<sequence length="130" mass="14153">MKTAARTRDAEPVAETVQFPLSPSRQMSGRQTSPTPDDSATLAAIERRLGQLVQTARLAVFVAAAWLLWSMFGDGFAWLMSAATWTAGVLVLLAVSLGVGMYVSPRFRRAILGGVRGLGVRAFRAMDRRR</sequence>
<organism evidence="2 3">
    <name type="scientific">Alienimonas chondri</name>
    <dbReference type="NCBI Taxonomy" id="2681879"/>
    <lineage>
        <taxon>Bacteria</taxon>
        <taxon>Pseudomonadati</taxon>
        <taxon>Planctomycetota</taxon>
        <taxon>Planctomycetia</taxon>
        <taxon>Planctomycetales</taxon>
        <taxon>Planctomycetaceae</taxon>
        <taxon>Alienimonas</taxon>
    </lineage>
</organism>
<evidence type="ECO:0000313" key="3">
    <source>
        <dbReference type="Proteomes" id="UP000609651"/>
    </source>
</evidence>
<proteinExistence type="predicted"/>
<feature type="transmembrane region" description="Helical" evidence="1">
    <location>
        <begin position="55"/>
        <end position="72"/>
    </location>
</feature>
<evidence type="ECO:0000313" key="2">
    <source>
        <dbReference type="EMBL" id="NNJ24403.1"/>
    </source>
</evidence>
<dbReference type="EMBL" id="WTPX01000008">
    <property type="protein sequence ID" value="NNJ24403.1"/>
    <property type="molecule type" value="Genomic_DNA"/>
</dbReference>
<dbReference type="RefSeq" id="WP_171183314.1">
    <property type="nucleotide sequence ID" value="NZ_WTPX01000008.1"/>
</dbReference>
<keyword evidence="3" id="KW-1185">Reference proteome</keyword>
<keyword evidence="1" id="KW-0472">Membrane</keyword>
<name>A0ABX1V8B1_9PLAN</name>
<accession>A0ABX1V8B1</accession>
<comment type="caution">
    <text evidence="2">The sequence shown here is derived from an EMBL/GenBank/DDBJ whole genome shotgun (WGS) entry which is preliminary data.</text>
</comment>
<keyword evidence="1" id="KW-0812">Transmembrane</keyword>
<dbReference type="Proteomes" id="UP000609651">
    <property type="component" value="Unassembled WGS sequence"/>
</dbReference>
<reference evidence="2 3" key="1">
    <citation type="journal article" date="2020" name="Syst. Appl. Microbiol.">
        <title>Alienimonas chondri sp. nov., a novel planctomycete isolated from the biofilm of the red alga Chondrus crispus.</title>
        <authorList>
            <person name="Vitorino I."/>
            <person name="Albuquerque L."/>
            <person name="Wiegand S."/>
            <person name="Kallscheuer N."/>
            <person name="da Costa M.S."/>
            <person name="Lobo-da-Cunha A."/>
            <person name="Jogler C."/>
            <person name="Lage O.M."/>
        </authorList>
    </citation>
    <scope>NUCLEOTIDE SEQUENCE [LARGE SCALE GENOMIC DNA]</scope>
    <source>
        <strain evidence="2 3">LzC2</strain>
    </source>
</reference>
<keyword evidence="1" id="KW-1133">Transmembrane helix</keyword>
<gene>
    <name evidence="2" type="ORF">LzC2_04600</name>
</gene>
<feature type="transmembrane region" description="Helical" evidence="1">
    <location>
        <begin position="78"/>
        <end position="103"/>
    </location>
</feature>
<protein>
    <submittedName>
        <fullName evidence="2">Uncharacterized protein</fullName>
    </submittedName>
</protein>